<dbReference type="AlphaFoldDB" id="A0A8K0DZT6"/>
<sequence>MSVVKVSIESRKEEEEEGNDTEESGETETEKEDSAGSEEEEEDVVVEGRRKRVMRGVACGEGTRSVRMGALVVRQIVPQVVLYCVVKLMNVGGLEHGEAISQAPQGSMIFQSLMEPKKVVGNVWLVTMSVEEKCIWMSKRGLTETTSVQSD</sequence>
<evidence type="ECO:0000313" key="3">
    <source>
        <dbReference type="Proteomes" id="UP000796880"/>
    </source>
</evidence>
<dbReference type="Proteomes" id="UP000796880">
    <property type="component" value="Unassembled WGS sequence"/>
</dbReference>
<protein>
    <submittedName>
        <fullName evidence="2">Uncharacterized protein</fullName>
    </submittedName>
</protein>
<evidence type="ECO:0000256" key="1">
    <source>
        <dbReference type="SAM" id="MobiDB-lite"/>
    </source>
</evidence>
<proteinExistence type="predicted"/>
<gene>
    <name evidence="2" type="ORF">FNV43_RR18674</name>
</gene>
<feature type="compositionally biased region" description="Acidic residues" evidence="1">
    <location>
        <begin position="14"/>
        <end position="45"/>
    </location>
</feature>
<name>A0A8K0DZT6_9ROSA</name>
<comment type="caution">
    <text evidence="2">The sequence shown here is derived from an EMBL/GenBank/DDBJ whole genome shotgun (WGS) entry which is preliminary data.</text>
</comment>
<feature type="region of interest" description="Disordered" evidence="1">
    <location>
        <begin position="1"/>
        <end position="47"/>
    </location>
</feature>
<accession>A0A8K0DZT6</accession>
<dbReference type="EMBL" id="VOIH02000008">
    <property type="protein sequence ID" value="KAF3440390.1"/>
    <property type="molecule type" value="Genomic_DNA"/>
</dbReference>
<keyword evidence="3" id="KW-1185">Reference proteome</keyword>
<reference evidence="2" key="1">
    <citation type="submission" date="2020-03" db="EMBL/GenBank/DDBJ databases">
        <title>A high-quality chromosome-level genome assembly of a woody plant with both climbing and erect habits, Rhamnella rubrinervis.</title>
        <authorList>
            <person name="Lu Z."/>
            <person name="Yang Y."/>
            <person name="Zhu X."/>
            <person name="Sun Y."/>
        </authorList>
    </citation>
    <scope>NUCLEOTIDE SEQUENCE</scope>
    <source>
        <strain evidence="2">BYM</strain>
        <tissue evidence="2">Leaf</tissue>
    </source>
</reference>
<evidence type="ECO:0000313" key="2">
    <source>
        <dbReference type="EMBL" id="KAF3440390.1"/>
    </source>
</evidence>
<organism evidence="2 3">
    <name type="scientific">Rhamnella rubrinervis</name>
    <dbReference type="NCBI Taxonomy" id="2594499"/>
    <lineage>
        <taxon>Eukaryota</taxon>
        <taxon>Viridiplantae</taxon>
        <taxon>Streptophyta</taxon>
        <taxon>Embryophyta</taxon>
        <taxon>Tracheophyta</taxon>
        <taxon>Spermatophyta</taxon>
        <taxon>Magnoliopsida</taxon>
        <taxon>eudicotyledons</taxon>
        <taxon>Gunneridae</taxon>
        <taxon>Pentapetalae</taxon>
        <taxon>rosids</taxon>
        <taxon>fabids</taxon>
        <taxon>Rosales</taxon>
        <taxon>Rhamnaceae</taxon>
        <taxon>rhamnoid group</taxon>
        <taxon>Rhamneae</taxon>
        <taxon>Rhamnella</taxon>
    </lineage>
</organism>